<dbReference type="Proteomes" id="UP001165041">
    <property type="component" value="Unassembled WGS sequence"/>
</dbReference>
<feature type="transmembrane region" description="Helical" evidence="1">
    <location>
        <begin position="215"/>
        <end position="238"/>
    </location>
</feature>
<keyword evidence="1" id="KW-1133">Transmembrane helix</keyword>
<dbReference type="RefSeq" id="WP_285735960.1">
    <property type="nucleotide sequence ID" value="NZ_BSSA01000006.1"/>
</dbReference>
<evidence type="ECO:0000313" key="2">
    <source>
        <dbReference type="EMBL" id="GLW70122.1"/>
    </source>
</evidence>
<evidence type="ECO:0000256" key="1">
    <source>
        <dbReference type="SAM" id="Phobius"/>
    </source>
</evidence>
<feature type="transmembrane region" description="Helical" evidence="1">
    <location>
        <begin position="125"/>
        <end position="144"/>
    </location>
</feature>
<evidence type="ECO:0000313" key="3">
    <source>
        <dbReference type="Proteomes" id="UP001165041"/>
    </source>
</evidence>
<dbReference type="Pfam" id="PF14333">
    <property type="entry name" value="DUF4389"/>
    <property type="match status" value="2"/>
</dbReference>
<dbReference type="InterPro" id="IPR025498">
    <property type="entry name" value="DUF4389"/>
</dbReference>
<protein>
    <recommendedName>
        <fullName evidence="4">DUF4389 domain-containing protein</fullName>
    </recommendedName>
</protein>
<accession>A0A9W6Q8N2</accession>
<feature type="transmembrane region" description="Helical" evidence="1">
    <location>
        <begin position="45"/>
        <end position="67"/>
    </location>
</feature>
<evidence type="ECO:0008006" key="4">
    <source>
        <dbReference type="Google" id="ProtNLM"/>
    </source>
</evidence>
<feature type="transmembrane region" description="Helical" evidence="1">
    <location>
        <begin position="156"/>
        <end position="179"/>
    </location>
</feature>
<dbReference type="AlphaFoldDB" id="A0A9W6Q8N2"/>
<comment type="caution">
    <text evidence="2">The sequence shown here is derived from an EMBL/GenBank/DDBJ whole genome shotgun (WGS) entry which is preliminary data.</text>
</comment>
<name>A0A9W6Q8N2_9ACTN</name>
<keyword evidence="1" id="KW-0812">Transmembrane</keyword>
<gene>
    <name evidence="2" type="ORF">Kpho02_24210</name>
</gene>
<proteinExistence type="predicted"/>
<sequence>MEQPRWDVPVVDRTEFQPALDVPPPGPQNRLTVLLRLLLLLPQYVVLWLLSIVAFVVVVIGWFGALFGGRLPRFAADWLGGYLAYDTRVYASSLLVTDRYPPFRFAAPDHPVRIELRAGGPLNRLAVFFRLLLVIPAAIVQGLLQTGWWALSFVSWLVVLVLGRMPGALFGATAAVLRYRMRFQAYLMMLTPAYPKAVFGDPVDSEPVRSATRPLVLTGAAKALLVVYLVLGVIGSVAGSVTNDRNGYEDGWDSVSTMAPLRR</sequence>
<keyword evidence="1" id="KW-0472">Membrane</keyword>
<dbReference type="EMBL" id="BSSA01000006">
    <property type="protein sequence ID" value="GLW70122.1"/>
    <property type="molecule type" value="Genomic_DNA"/>
</dbReference>
<organism evidence="2 3">
    <name type="scientific">Kitasatospora phosalacinea</name>
    <dbReference type="NCBI Taxonomy" id="2065"/>
    <lineage>
        <taxon>Bacteria</taxon>
        <taxon>Bacillati</taxon>
        <taxon>Actinomycetota</taxon>
        <taxon>Actinomycetes</taxon>
        <taxon>Kitasatosporales</taxon>
        <taxon>Streptomycetaceae</taxon>
        <taxon>Kitasatospora</taxon>
    </lineage>
</organism>
<reference evidence="2" key="1">
    <citation type="submission" date="2023-02" db="EMBL/GenBank/DDBJ databases">
        <title>Kitasatospora phosalacinea NBRC 14627.</title>
        <authorList>
            <person name="Ichikawa N."/>
            <person name="Sato H."/>
            <person name="Tonouchi N."/>
        </authorList>
    </citation>
    <scope>NUCLEOTIDE SEQUENCE</scope>
    <source>
        <strain evidence="2">NBRC 14627</strain>
    </source>
</reference>